<evidence type="ECO:0000313" key="2">
    <source>
        <dbReference type="EMBL" id="GBC98333.1"/>
    </source>
</evidence>
<keyword evidence="1" id="KW-0732">Signal</keyword>
<dbReference type="Proteomes" id="UP000236173">
    <property type="component" value="Unassembled WGS sequence"/>
</dbReference>
<gene>
    <name evidence="2" type="ORF">HRbin17_00835</name>
</gene>
<dbReference type="AlphaFoldDB" id="A0A2H5XAW8"/>
<name>A0A2H5XAW8_9BACT</name>
<evidence type="ECO:0000313" key="3">
    <source>
        <dbReference type="Proteomes" id="UP000236173"/>
    </source>
</evidence>
<organism evidence="2 3">
    <name type="scientific">Candidatus Fervidibacter japonicus</name>
    <dbReference type="NCBI Taxonomy" id="2035412"/>
    <lineage>
        <taxon>Bacteria</taxon>
        <taxon>Candidatus Fervidibacterota</taxon>
        <taxon>Candidatus Fervidibacter</taxon>
    </lineage>
</organism>
<evidence type="ECO:0000256" key="1">
    <source>
        <dbReference type="SAM" id="SignalP"/>
    </source>
</evidence>
<comment type="caution">
    <text evidence="2">The sequence shown here is derived from an EMBL/GenBank/DDBJ whole genome shotgun (WGS) entry which is preliminary data.</text>
</comment>
<sequence>MKKVGKLWLTFIVAMLLGITGAWTITAPCWDTCPRNYPNDTDRCQQCCDEKCPNAIAKDKCYNNCP</sequence>
<feature type="chain" id="PRO_5014192847" description="4Fe-4S ferredoxin-type domain-containing protein" evidence="1">
    <location>
        <begin position="25"/>
        <end position="66"/>
    </location>
</feature>
<dbReference type="EMBL" id="BEHT01000009">
    <property type="protein sequence ID" value="GBC98333.1"/>
    <property type="molecule type" value="Genomic_DNA"/>
</dbReference>
<reference evidence="3" key="1">
    <citation type="submission" date="2017-09" db="EMBL/GenBank/DDBJ databases">
        <title>Metaegenomics of thermophilic ammonia-oxidizing enrichment culture.</title>
        <authorList>
            <person name="Kato S."/>
            <person name="Suzuki K."/>
        </authorList>
    </citation>
    <scope>NUCLEOTIDE SEQUENCE [LARGE SCALE GENOMIC DNA]</scope>
</reference>
<protein>
    <recommendedName>
        <fullName evidence="4">4Fe-4S ferredoxin-type domain-containing protein</fullName>
    </recommendedName>
</protein>
<accession>A0A2H5XAW8</accession>
<evidence type="ECO:0008006" key="4">
    <source>
        <dbReference type="Google" id="ProtNLM"/>
    </source>
</evidence>
<feature type="signal peptide" evidence="1">
    <location>
        <begin position="1"/>
        <end position="24"/>
    </location>
</feature>
<proteinExistence type="predicted"/>